<protein>
    <submittedName>
        <fullName evidence="1">Uncharacterized protein</fullName>
    </submittedName>
</protein>
<evidence type="ECO:0000313" key="1">
    <source>
        <dbReference type="EMBL" id="AHW74616.1"/>
    </source>
</evidence>
<evidence type="ECO:0000313" key="2">
    <source>
        <dbReference type="Proteomes" id="UP000023582"/>
    </source>
</evidence>
<dbReference type="PATRIC" id="fig|487.517.peg.299"/>
<dbReference type="AlphaFoldDB" id="X5EME5"/>
<sequence>MKKKQARTASVPHLPLRIINRLPRRKTAKCRLKAWACSKKGGISPPDWDGRSDGIACCWFIVFANQY</sequence>
<dbReference type="EMBL" id="CP007524">
    <property type="protein sequence ID" value="AHW74616.1"/>
    <property type="molecule type" value="Genomic_DNA"/>
</dbReference>
<dbReference type="KEGG" id="nmx:NMA510612_0301"/>
<organism evidence="1 2">
    <name type="scientific">Neisseria meningitidis</name>
    <dbReference type="NCBI Taxonomy" id="487"/>
    <lineage>
        <taxon>Bacteria</taxon>
        <taxon>Pseudomonadati</taxon>
        <taxon>Pseudomonadota</taxon>
        <taxon>Betaproteobacteria</taxon>
        <taxon>Neisseriales</taxon>
        <taxon>Neisseriaceae</taxon>
        <taxon>Neisseria</taxon>
    </lineage>
</organism>
<proteinExistence type="predicted"/>
<name>X5EME5_NEIME</name>
<reference evidence="2" key="2">
    <citation type="submission" date="2014-02" db="EMBL/GenBank/DDBJ databases">
        <title>Complete Genome Sequence of Neisseria meningitides, serogroup A strain 510612.</title>
        <authorList>
            <person name="Zhang X."/>
            <person name="Zhang Y."/>
            <person name="Yang J."/>
            <person name="Zhu Y."/>
            <person name="Jin Q."/>
        </authorList>
    </citation>
    <scope>NUCLEOTIDE SEQUENCE</scope>
    <source>
        <strain evidence="2">NMA510612</strain>
    </source>
</reference>
<dbReference type="Proteomes" id="UP000023582">
    <property type="component" value="Chromosome"/>
</dbReference>
<accession>X5EME5</accession>
<reference evidence="1 2" key="1">
    <citation type="journal article" date="2014" name="Genome Announc.">
        <title>Complete Genome Sequence of Neisseria meningitidis Serogroup A Strain NMA510612, Isolated from a Patient with Bacterial Meningitis in China.</title>
        <authorList>
            <person name="Zhang Y."/>
            <person name="Yang J."/>
            <person name="Xu L."/>
            <person name="Zhu Y."/>
            <person name="Liu B."/>
            <person name="Shao Z."/>
            <person name="Zhang X."/>
            <person name="Jin Q."/>
        </authorList>
    </citation>
    <scope>NUCLEOTIDE SEQUENCE [LARGE SCALE GENOMIC DNA]</scope>
    <source>
        <strain evidence="2">NMA510612</strain>
    </source>
</reference>
<gene>
    <name evidence="1" type="ORF">NMA510612_0301</name>
</gene>